<dbReference type="GO" id="GO:0005737">
    <property type="term" value="C:cytoplasm"/>
    <property type="evidence" value="ECO:0007669"/>
    <property type="project" value="TreeGrafter"/>
</dbReference>
<evidence type="ECO:0000256" key="1">
    <source>
        <dbReference type="ARBA" id="ARBA00022741"/>
    </source>
</evidence>
<dbReference type="PANTHER" id="PTHR16305:SF35">
    <property type="entry name" value="TRANSCRIPTIONAL ACTIVATOR DOMAIN"/>
    <property type="match status" value="1"/>
</dbReference>
<evidence type="ECO:0000256" key="2">
    <source>
        <dbReference type="ARBA" id="ARBA00022840"/>
    </source>
</evidence>
<protein>
    <submittedName>
        <fullName evidence="5">Tetratricopeptide (TPR) repeat protein</fullName>
    </submittedName>
</protein>
<dbReference type="SUPFAM" id="SSF48452">
    <property type="entry name" value="TPR-like"/>
    <property type="match status" value="1"/>
</dbReference>
<dbReference type="SUPFAM" id="SSF52540">
    <property type="entry name" value="P-loop containing nucleoside triphosphate hydrolases"/>
    <property type="match status" value="1"/>
</dbReference>
<feature type="domain" description="AAA+ ATPase" evidence="4">
    <location>
        <begin position="26"/>
        <end position="209"/>
    </location>
</feature>
<accession>A0A7X0D9C2</accession>
<evidence type="ECO:0000313" key="5">
    <source>
        <dbReference type="EMBL" id="MBB6174904.1"/>
    </source>
</evidence>
<keyword evidence="3" id="KW-0175">Coiled coil</keyword>
<reference evidence="5 6" key="1">
    <citation type="submission" date="2020-08" db="EMBL/GenBank/DDBJ databases">
        <title>Sequencing the genomes of 1000 actinobacteria strains.</title>
        <authorList>
            <person name="Klenk H.-P."/>
        </authorList>
    </citation>
    <scope>NUCLEOTIDE SEQUENCE [LARGE SCALE GENOMIC DNA]</scope>
    <source>
        <strain evidence="5 6">DSM 46659</strain>
    </source>
</reference>
<dbReference type="Gene3D" id="3.40.50.300">
    <property type="entry name" value="P-loop containing nucleotide triphosphate hydrolases"/>
    <property type="match status" value="1"/>
</dbReference>
<dbReference type="InterPro" id="IPR003593">
    <property type="entry name" value="AAA+_ATPase"/>
</dbReference>
<dbReference type="GO" id="GO:0004016">
    <property type="term" value="F:adenylate cyclase activity"/>
    <property type="evidence" value="ECO:0007669"/>
    <property type="project" value="TreeGrafter"/>
</dbReference>
<proteinExistence type="predicted"/>
<dbReference type="InterPro" id="IPR041664">
    <property type="entry name" value="AAA_16"/>
</dbReference>
<keyword evidence="6" id="KW-1185">Reference proteome</keyword>
<dbReference type="PANTHER" id="PTHR16305">
    <property type="entry name" value="TESTICULAR SOLUBLE ADENYLYL CYCLASE"/>
    <property type="match status" value="1"/>
</dbReference>
<dbReference type="Proteomes" id="UP000546642">
    <property type="component" value="Unassembled WGS sequence"/>
</dbReference>
<dbReference type="EMBL" id="JACHDS010000001">
    <property type="protein sequence ID" value="MBB6174904.1"/>
    <property type="molecule type" value="Genomic_DNA"/>
</dbReference>
<evidence type="ECO:0000256" key="3">
    <source>
        <dbReference type="SAM" id="Coils"/>
    </source>
</evidence>
<dbReference type="AlphaFoldDB" id="A0A7X0D9C2"/>
<evidence type="ECO:0000313" key="6">
    <source>
        <dbReference type="Proteomes" id="UP000546642"/>
    </source>
</evidence>
<name>A0A7X0D9C2_9ACTN</name>
<sequence length="1073" mass="116545">MASALIGREHPLRVLGEAVDRAFEDRGSLVLVAGEAGIGKTALLAHTMEEADRRGAVVLSGTCWEPEGAPGYWPWVQAVRRLRRILPPKEWDAARSAAGEGLDILLGEASGRPVHQVAPGGAFRVYDAVMTLLAAAARSHPLVIAIDDLHRADTASVKLLEFLVRHIWFEPMLLVGAYRDVEAEAPGHPLRPLLAPLTARATTVTLTGLSPGGVRALITDAAGREPDDPLVEEVYRRTGGNPLFVEQTARLWRSGSPPEAIPAGVREVIERRISHLPDAVAASLSAASVLGQEFDRRILATAAALPLPQVNLLLHEAAAARLVTPLGDGRFAFAHGLVRESLYQALSSSEQRTHHATVVRVHEDRLRTGARLATADLANHAYLAVPEIEPKEAREHLLTAAREADDRLAFEEAVGHYHRALELTPAAEPRTRIDLLLRLASEQQRAGDLHEARRTATEAVEAARVLGDAELLADAVLGLYGPTYLGDDDRLALDLLDEARTGLTAAGTPPSDAAAVRLLAASGLVRAYNGRDEEAREMTARAVDLARETDDPDVLCSCLLAAHESMWGPDTASRRAGLAAEMAVVARRAGALEMELRASSLRVWDLLELGDPRAFDELASFVAAAERSRLPRFRFEALSHQGAVSALTGDFERAGDLVDLARELGEQIGEVGDADLWRQQRWALELQRGRIDEAEAVLRSGAGPEHPYRSLLDAITHIRRGEVASAVRYAAEADKSAIARWFMPLWLRFQAELAAVSGDADHCERARSAIAPYTGQWVVVGGATLDGPVVYWAALIDAAQQRWDEAAERFEAARAAADRLRARPWALEARVRLAEVLKARGGPGDAHTAAQLLDHVEREAEEIGMGRVLERAADLRDQAPTEANGTPPRAADEGVFRREGGVWAIGYRGHTVHVPDMKGLHDLHVLIGLPYRDVRAVDLVAPAEGGEVAAAGSMGSDDVLDDRARAAYRERLARLEEEAQRAHELQDDRRAAEIDRERDILIDELRAASGLGGRARRLGDEGERVRKTVTARIRHALRRLETLHPEAAAHLRASVSTGITCSYAPREQPVWAL</sequence>
<dbReference type="Gene3D" id="1.25.40.10">
    <property type="entry name" value="Tetratricopeptide repeat domain"/>
    <property type="match status" value="1"/>
</dbReference>
<dbReference type="GO" id="GO:0005524">
    <property type="term" value="F:ATP binding"/>
    <property type="evidence" value="ECO:0007669"/>
    <property type="project" value="UniProtKB-KW"/>
</dbReference>
<feature type="coiled-coil region" evidence="3">
    <location>
        <begin position="965"/>
        <end position="995"/>
    </location>
</feature>
<dbReference type="SMART" id="SM00382">
    <property type="entry name" value="AAA"/>
    <property type="match status" value="1"/>
</dbReference>
<dbReference type="Pfam" id="PF13191">
    <property type="entry name" value="AAA_16"/>
    <property type="match status" value="1"/>
</dbReference>
<comment type="caution">
    <text evidence="5">The sequence shown here is derived from an EMBL/GenBank/DDBJ whole genome shotgun (WGS) entry which is preliminary data.</text>
</comment>
<evidence type="ECO:0000259" key="4">
    <source>
        <dbReference type="SMART" id="SM00382"/>
    </source>
</evidence>
<organism evidence="5 6">
    <name type="scientific">Nocardiopsis mwathae</name>
    <dbReference type="NCBI Taxonomy" id="1472723"/>
    <lineage>
        <taxon>Bacteria</taxon>
        <taxon>Bacillati</taxon>
        <taxon>Actinomycetota</taxon>
        <taxon>Actinomycetes</taxon>
        <taxon>Streptosporangiales</taxon>
        <taxon>Nocardiopsidaceae</taxon>
        <taxon>Nocardiopsis</taxon>
    </lineage>
</organism>
<keyword evidence="2" id="KW-0067">ATP-binding</keyword>
<dbReference type="InterPro" id="IPR011990">
    <property type="entry name" value="TPR-like_helical_dom_sf"/>
</dbReference>
<keyword evidence="1" id="KW-0547">Nucleotide-binding</keyword>
<gene>
    <name evidence="5" type="ORF">HNR23_004964</name>
</gene>
<dbReference type="InterPro" id="IPR027417">
    <property type="entry name" value="P-loop_NTPase"/>
</dbReference>
<dbReference type="RefSeq" id="WP_184079237.1">
    <property type="nucleotide sequence ID" value="NZ_JACHDS010000001.1"/>
</dbReference>